<dbReference type="GO" id="GO:0000244">
    <property type="term" value="P:spliceosomal tri-snRNP complex assembly"/>
    <property type="evidence" value="ECO:0007669"/>
    <property type="project" value="TreeGrafter"/>
</dbReference>
<dbReference type="AlphaFoldDB" id="A0AAV4A8J7"/>
<dbReference type="InterPro" id="IPR045075">
    <property type="entry name" value="Syf1-like"/>
</dbReference>
<evidence type="ECO:0000313" key="6">
    <source>
        <dbReference type="Proteomes" id="UP000735302"/>
    </source>
</evidence>
<evidence type="ECO:0000256" key="3">
    <source>
        <dbReference type="ARBA" id="ARBA00023242"/>
    </source>
</evidence>
<dbReference type="Gene3D" id="1.25.40.10">
    <property type="entry name" value="Tetratricopeptide repeat domain"/>
    <property type="match status" value="1"/>
</dbReference>
<gene>
    <name evidence="5" type="ORF">PoB_002947300</name>
</gene>
<evidence type="ECO:0000313" key="5">
    <source>
        <dbReference type="EMBL" id="GFO02968.1"/>
    </source>
</evidence>
<dbReference type="Pfam" id="PF05843">
    <property type="entry name" value="Suf"/>
    <property type="match status" value="1"/>
</dbReference>
<feature type="domain" description="Suppressor of forked" evidence="4">
    <location>
        <begin position="12"/>
        <end position="149"/>
    </location>
</feature>
<keyword evidence="2" id="KW-0677">Repeat</keyword>
<keyword evidence="6" id="KW-1185">Reference proteome</keyword>
<evidence type="ECO:0000259" key="4">
    <source>
        <dbReference type="Pfam" id="PF05843"/>
    </source>
</evidence>
<accession>A0AAV4A8J7</accession>
<dbReference type="PANTHER" id="PTHR11246">
    <property type="entry name" value="PRE-MRNA SPLICING FACTOR"/>
    <property type="match status" value="1"/>
</dbReference>
<evidence type="ECO:0000256" key="1">
    <source>
        <dbReference type="ARBA" id="ARBA00004123"/>
    </source>
</evidence>
<comment type="subcellular location">
    <subcellularLocation>
        <location evidence="1">Nucleus</location>
    </subcellularLocation>
</comment>
<dbReference type="SUPFAM" id="SSF48452">
    <property type="entry name" value="TPR-like"/>
    <property type="match status" value="2"/>
</dbReference>
<sequence>MHVKSCHPQPGDQARAVVAQAVRQLPQSVRIWSKAADLETELKTKKRVFRKALESIPNSVRLWKQAVELEEEEDARIMLSRAVECCPTSVELWLALARLESYENARKVLNKARESIPTDRQVWITAAKLEEANGNSHMVERIIERALNSLRANMVEINRDHWIHDAEDCEKSGSIITCQAIIHAVISVGIEEEDRKHTWMEDADSCAAHQAYECARAIYAFALAEFPSKKSIWLRAAYFEKNYGTRLVKKILFSFFIYLIHEALKSVGIVCGTVDGNSALRSAGTLLLQVLTLPLAPWLDGGPENLRSPCCGLAVHHKNKTKPTRPG</sequence>
<dbReference type="InterPro" id="IPR003107">
    <property type="entry name" value="HAT"/>
</dbReference>
<dbReference type="SMART" id="SM00386">
    <property type="entry name" value="HAT"/>
    <property type="match status" value="5"/>
</dbReference>
<reference evidence="5 6" key="1">
    <citation type="journal article" date="2021" name="Elife">
        <title>Chloroplast acquisition without the gene transfer in kleptoplastic sea slugs, Plakobranchus ocellatus.</title>
        <authorList>
            <person name="Maeda T."/>
            <person name="Takahashi S."/>
            <person name="Yoshida T."/>
            <person name="Shimamura S."/>
            <person name="Takaki Y."/>
            <person name="Nagai Y."/>
            <person name="Toyoda A."/>
            <person name="Suzuki Y."/>
            <person name="Arimoto A."/>
            <person name="Ishii H."/>
            <person name="Satoh N."/>
            <person name="Nishiyama T."/>
            <person name="Hasebe M."/>
            <person name="Maruyama T."/>
            <person name="Minagawa J."/>
            <person name="Obokata J."/>
            <person name="Shigenobu S."/>
        </authorList>
    </citation>
    <scope>NUCLEOTIDE SEQUENCE [LARGE SCALE GENOMIC DNA]</scope>
</reference>
<dbReference type="PANTHER" id="PTHR11246:SF1">
    <property type="entry name" value="PRE-MRNA-PROCESSING FACTOR 6"/>
    <property type="match status" value="1"/>
</dbReference>
<name>A0AAV4A8J7_9GAST</name>
<organism evidence="5 6">
    <name type="scientific">Plakobranchus ocellatus</name>
    <dbReference type="NCBI Taxonomy" id="259542"/>
    <lineage>
        <taxon>Eukaryota</taxon>
        <taxon>Metazoa</taxon>
        <taxon>Spiralia</taxon>
        <taxon>Lophotrochozoa</taxon>
        <taxon>Mollusca</taxon>
        <taxon>Gastropoda</taxon>
        <taxon>Heterobranchia</taxon>
        <taxon>Euthyneura</taxon>
        <taxon>Panpulmonata</taxon>
        <taxon>Sacoglossa</taxon>
        <taxon>Placobranchoidea</taxon>
        <taxon>Plakobranchidae</taxon>
        <taxon>Plakobranchus</taxon>
    </lineage>
</organism>
<dbReference type="FunFam" id="1.25.40.10:FF:003529">
    <property type="entry name" value="Uncharacterized protein"/>
    <property type="match status" value="1"/>
</dbReference>
<dbReference type="Proteomes" id="UP000735302">
    <property type="component" value="Unassembled WGS sequence"/>
</dbReference>
<dbReference type="InterPro" id="IPR011990">
    <property type="entry name" value="TPR-like_helical_dom_sf"/>
</dbReference>
<dbReference type="EMBL" id="BLXT01003679">
    <property type="protein sequence ID" value="GFO02968.1"/>
    <property type="molecule type" value="Genomic_DNA"/>
</dbReference>
<dbReference type="GO" id="GO:0046540">
    <property type="term" value="C:U4/U6 x U5 tri-snRNP complex"/>
    <property type="evidence" value="ECO:0007669"/>
    <property type="project" value="TreeGrafter"/>
</dbReference>
<dbReference type="InterPro" id="IPR008847">
    <property type="entry name" value="Suf"/>
</dbReference>
<proteinExistence type="predicted"/>
<keyword evidence="3" id="KW-0539">Nucleus</keyword>
<dbReference type="GO" id="GO:0071013">
    <property type="term" value="C:catalytic step 2 spliceosome"/>
    <property type="evidence" value="ECO:0007669"/>
    <property type="project" value="TreeGrafter"/>
</dbReference>
<comment type="caution">
    <text evidence="5">The sequence shown here is derived from an EMBL/GenBank/DDBJ whole genome shotgun (WGS) entry which is preliminary data.</text>
</comment>
<evidence type="ECO:0000256" key="2">
    <source>
        <dbReference type="ARBA" id="ARBA00022737"/>
    </source>
</evidence>
<protein>
    <submittedName>
        <fullName evidence="5">Pre-mRNA-processing factor 6</fullName>
    </submittedName>
</protein>